<evidence type="ECO:0000313" key="2">
    <source>
        <dbReference type="Proteomes" id="UP001501183"/>
    </source>
</evidence>
<organism evidence="1 2">
    <name type="scientific">Rhodococcus olei</name>
    <dbReference type="NCBI Taxonomy" id="2161675"/>
    <lineage>
        <taxon>Bacteria</taxon>
        <taxon>Bacillati</taxon>
        <taxon>Actinomycetota</taxon>
        <taxon>Actinomycetes</taxon>
        <taxon>Mycobacteriales</taxon>
        <taxon>Nocardiaceae</taxon>
        <taxon>Rhodococcus</taxon>
    </lineage>
</organism>
<dbReference type="Proteomes" id="UP001501183">
    <property type="component" value="Unassembled WGS sequence"/>
</dbReference>
<protein>
    <submittedName>
        <fullName evidence="1">Uncharacterized protein</fullName>
    </submittedName>
</protein>
<dbReference type="EMBL" id="BAABFB010000030">
    <property type="protein sequence ID" value="GAA4477967.1"/>
    <property type="molecule type" value="Genomic_DNA"/>
</dbReference>
<dbReference type="RefSeq" id="WP_345344461.1">
    <property type="nucleotide sequence ID" value="NZ_BAABFB010000030.1"/>
</dbReference>
<accession>A0ABP8P204</accession>
<keyword evidence="2" id="KW-1185">Reference proteome</keyword>
<comment type="caution">
    <text evidence="1">The sequence shown here is derived from an EMBL/GenBank/DDBJ whole genome shotgun (WGS) entry which is preliminary data.</text>
</comment>
<proteinExistence type="predicted"/>
<sequence>MTPTALDRRLIGWSVAYVLSQANIARLLGRTGPTLLASQTAMSARAYRSILDSMDEAETARFRSHFAPDMVHPVIYAVALYTGGTLLAQLTDLSPGTQRALRVAPVVAAACDYVENVVDLHLLDHREAITDTRVRAISTVSITKWVLSLGTLAYLTRGFVRVWTGRR</sequence>
<name>A0ABP8P204_9NOCA</name>
<gene>
    <name evidence="1" type="ORF">GCM10023094_21090</name>
</gene>
<evidence type="ECO:0000313" key="1">
    <source>
        <dbReference type="EMBL" id="GAA4477967.1"/>
    </source>
</evidence>
<reference evidence="2" key="1">
    <citation type="journal article" date="2019" name="Int. J. Syst. Evol. Microbiol.">
        <title>The Global Catalogue of Microorganisms (GCM) 10K type strain sequencing project: providing services to taxonomists for standard genome sequencing and annotation.</title>
        <authorList>
            <consortium name="The Broad Institute Genomics Platform"/>
            <consortium name="The Broad Institute Genome Sequencing Center for Infectious Disease"/>
            <person name="Wu L."/>
            <person name="Ma J."/>
        </authorList>
    </citation>
    <scope>NUCLEOTIDE SEQUENCE [LARGE SCALE GENOMIC DNA]</scope>
    <source>
        <strain evidence="2">JCM 32206</strain>
    </source>
</reference>